<evidence type="ECO:0000256" key="1">
    <source>
        <dbReference type="SAM" id="MobiDB-lite"/>
    </source>
</evidence>
<sequence>MPDDGGCRLGVRDATGGGRPDWRDEARPVVEERGWAMTVIWRMQVTTAVWRTQETVVVVQDKGGCVVEAEGNGACAADAKTTERVVANWGRQSYWIN</sequence>
<dbReference type="HOGENOM" id="CLU_2350421_0_0_1"/>
<organism evidence="2 3">
    <name type="scientific">Oryza rufipogon</name>
    <name type="common">Brownbeard rice</name>
    <name type="synonym">Asian wild rice</name>
    <dbReference type="NCBI Taxonomy" id="4529"/>
    <lineage>
        <taxon>Eukaryota</taxon>
        <taxon>Viridiplantae</taxon>
        <taxon>Streptophyta</taxon>
        <taxon>Embryophyta</taxon>
        <taxon>Tracheophyta</taxon>
        <taxon>Spermatophyta</taxon>
        <taxon>Magnoliopsida</taxon>
        <taxon>Liliopsida</taxon>
        <taxon>Poales</taxon>
        <taxon>Poaceae</taxon>
        <taxon>BOP clade</taxon>
        <taxon>Oryzoideae</taxon>
        <taxon>Oryzeae</taxon>
        <taxon>Oryzinae</taxon>
        <taxon>Oryza</taxon>
    </lineage>
</organism>
<evidence type="ECO:0000313" key="3">
    <source>
        <dbReference type="Proteomes" id="UP000008022"/>
    </source>
</evidence>
<feature type="region of interest" description="Disordered" evidence="1">
    <location>
        <begin position="1"/>
        <end position="24"/>
    </location>
</feature>
<dbReference type="AlphaFoldDB" id="A0A0E0NR61"/>
<proteinExistence type="predicted"/>
<reference evidence="3" key="1">
    <citation type="submission" date="2013-06" db="EMBL/GenBank/DDBJ databases">
        <authorList>
            <person name="Zhao Q."/>
        </authorList>
    </citation>
    <scope>NUCLEOTIDE SEQUENCE</scope>
    <source>
        <strain evidence="3">cv. W1943</strain>
    </source>
</reference>
<dbReference type="Proteomes" id="UP000008022">
    <property type="component" value="Unassembled WGS sequence"/>
</dbReference>
<name>A0A0E0NR61_ORYRU</name>
<dbReference type="Gramene" id="ORUFI03G07420.1">
    <property type="protein sequence ID" value="ORUFI03G07420.1"/>
    <property type="gene ID" value="ORUFI03G07420"/>
</dbReference>
<evidence type="ECO:0000313" key="2">
    <source>
        <dbReference type="EnsemblPlants" id="ORUFI03G07420.1"/>
    </source>
</evidence>
<accession>A0A0E0NR61</accession>
<dbReference type="EnsemblPlants" id="ORUFI03G07420.1">
    <property type="protein sequence ID" value="ORUFI03G07420.1"/>
    <property type="gene ID" value="ORUFI03G07420"/>
</dbReference>
<keyword evidence="3" id="KW-1185">Reference proteome</keyword>
<reference evidence="2" key="2">
    <citation type="submission" date="2015-06" db="UniProtKB">
        <authorList>
            <consortium name="EnsemblPlants"/>
        </authorList>
    </citation>
    <scope>IDENTIFICATION</scope>
</reference>
<protein>
    <submittedName>
        <fullName evidence="2">Uncharacterized protein</fullName>
    </submittedName>
</protein>